<comment type="caution">
    <text evidence="2">The sequence shown here is derived from an EMBL/GenBank/DDBJ whole genome shotgun (WGS) entry which is preliminary data.</text>
</comment>
<dbReference type="InterPro" id="IPR000073">
    <property type="entry name" value="AB_hydrolase_1"/>
</dbReference>
<gene>
    <name evidence="2" type="ORF">ERX29_07740</name>
</gene>
<dbReference type="GO" id="GO:0016787">
    <property type="term" value="F:hydrolase activity"/>
    <property type="evidence" value="ECO:0007669"/>
    <property type="project" value="UniProtKB-KW"/>
</dbReference>
<dbReference type="AlphaFoldDB" id="A0A4R6BTG5"/>
<dbReference type="OrthoDB" id="9806902at2"/>
<protein>
    <submittedName>
        <fullName evidence="2">Alpha/beta fold hydrolase</fullName>
    </submittedName>
</protein>
<dbReference type="InterPro" id="IPR022742">
    <property type="entry name" value="Hydrolase_4"/>
</dbReference>
<dbReference type="PANTHER" id="PTHR11614">
    <property type="entry name" value="PHOSPHOLIPASE-RELATED"/>
    <property type="match status" value="1"/>
</dbReference>
<organism evidence="2 3">
    <name type="scientific">Macrococcus lamae</name>
    <dbReference type="NCBI Taxonomy" id="198484"/>
    <lineage>
        <taxon>Bacteria</taxon>
        <taxon>Bacillati</taxon>
        <taxon>Bacillota</taxon>
        <taxon>Bacilli</taxon>
        <taxon>Bacillales</taxon>
        <taxon>Staphylococcaceae</taxon>
        <taxon>Macrococcus</taxon>
    </lineage>
</organism>
<sequence>MNYKQLSLLSAGAIYIIYRHYYDSNKTKDAHFQIASEPWDIGTGVKGYHWKAPKEKAVILLQHGWGDYAKRFVDQNNQLIPHLLEIGISVYAFDMRGSGDSPGNRGSTDAAQAVQDFNEARRQLKQQPLPIFLLGHSLGGLVAVTSLLDSQERVDGVVLLSPSLEHRTNPLARIIVHFFRNTKPTASIPVSTQSTKKLTAEKDSIEQLDQDTQLVSRNLPWISADSIITTSRENLARYHEIKVPVLLLHGTKDRSAKYKGSEDFIQAISSQDKTMHLVKRGRHLLLDDKKQDQILKAILLWLGDHIERES</sequence>
<dbReference type="PRINTS" id="PR00111">
    <property type="entry name" value="ABHYDROLASE"/>
</dbReference>
<evidence type="ECO:0000313" key="2">
    <source>
        <dbReference type="EMBL" id="TDM07934.1"/>
    </source>
</evidence>
<keyword evidence="3" id="KW-1185">Reference proteome</keyword>
<dbReference type="InterPro" id="IPR051044">
    <property type="entry name" value="MAG_DAG_Lipase"/>
</dbReference>
<dbReference type="InterPro" id="IPR029058">
    <property type="entry name" value="AB_hydrolase_fold"/>
</dbReference>
<dbReference type="Pfam" id="PF12146">
    <property type="entry name" value="Hydrolase_4"/>
    <property type="match status" value="1"/>
</dbReference>
<dbReference type="SUPFAM" id="SSF53474">
    <property type="entry name" value="alpha/beta-Hydrolases"/>
    <property type="match status" value="1"/>
</dbReference>
<feature type="domain" description="Serine aminopeptidase S33" evidence="1">
    <location>
        <begin position="54"/>
        <end position="289"/>
    </location>
</feature>
<dbReference type="Proteomes" id="UP000294802">
    <property type="component" value="Unassembled WGS sequence"/>
</dbReference>
<keyword evidence="2" id="KW-0378">Hydrolase</keyword>
<evidence type="ECO:0000313" key="3">
    <source>
        <dbReference type="Proteomes" id="UP000294802"/>
    </source>
</evidence>
<accession>A0A4R6BTG5</accession>
<reference evidence="2 3" key="1">
    <citation type="submission" date="2019-01" db="EMBL/GenBank/DDBJ databases">
        <title>Draft genome sequences of the type strains of six Macrococcus species.</title>
        <authorList>
            <person name="Mazhar S."/>
            <person name="Altermann E."/>
            <person name="Hill C."/>
            <person name="Mcauliffe O."/>
        </authorList>
    </citation>
    <scope>NUCLEOTIDE SEQUENCE [LARGE SCALE GENOMIC DNA]</scope>
    <source>
        <strain evidence="2 3">CCM4815</strain>
    </source>
</reference>
<dbReference type="Gene3D" id="3.40.50.1820">
    <property type="entry name" value="alpha/beta hydrolase"/>
    <property type="match status" value="1"/>
</dbReference>
<dbReference type="EMBL" id="SCWB01000012">
    <property type="protein sequence ID" value="TDM07934.1"/>
    <property type="molecule type" value="Genomic_DNA"/>
</dbReference>
<dbReference type="RefSeq" id="WP_133444130.1">
    <property type="nucleotide sequence ID" value="NZ_SCWB01000012.1"/>
</dbReference>
<name>A0A4R6BTG5_9STAP</name>
<proteinExistence type="predicted"/>
<evidence type="ECO:0000259" key="1">
    <source>
        <dbReference type="Pfam" id="PF12146"/>
    </source>
</evidence>